<protein>
    <recommendedName>
        <fullName evidence="4">BTB domain-containing protein</fullName>
    </recommendedName>
</protein>
<evidence type="ECO:0008006" key="4">
    <source>
        <dbReference type="Google" id="ProtNLM"/>
    </source>
</evidence>
<feature type="region of interest" description="Disordered" evidence="1">
    <location>
        <begin position="1"/>
        <end position="27"/>
    </location>
</feature>
<gene>
    <name evidence="2" type="ORF">DFH07DRAFT_1016243</name>
</gene>
<proteinExistence type="predicted"/>
<accession>A0AAD7NJI9</accession>
<keyword evidence="3" id="KW-1185">Reference proteome</keyword>
<organism evidence="2 3">
    <name type="scientific">Mycena maculata</name>
    <dbReference type="NCBI Taxonomy" id="230809"/>
    <lineage>
        <taxon>Eukaryota</taxon>
        <taxon>Fungi</taxon>
        <taxon>Dikarya</taxon>
        <taxon>Basidiomycota</taxon>
        <taxon>Agaricomycotina</taxon>
        <taxon>Agaricomycetes</taxon>
        <taxon>Agaricomycetidae</taxon>
        <taxon>Agaricales</taxon>
        <taxon>Marasmiineae</taxon>
        <taxon>Mycenaceae</taxon>
        <taxon>Mycena</taxon>
    </lineage>
</organism>
<sequence length="326" mass="36922">MDERNREMANQEKMDEEQQSNRPVVHRHPGLYFPQGTLTLQARDGTLYNVYRELLILKSDFFAGMLTIPIPGSLQLSQSSKDFIEFSRKGRRDGSSDETAVVLPDKFSAEEVTVFLEFVFNILPWSEDAPDLQCLCALMKTCDFFGAESGTRYAIHYLEDHPDLAAALRFRLAQDYQINSWAKRAFYELMSTSILEVSREDEATMGSEAYRALVRTQAAVAQYRLGLALFPPDAVHANFCYNNNFCGCKWARNWVGISGGLGSLLKDEMSGSEIHDALNEMRVPGMNEECRILTISSIQDTPNGKSLLKKEEDLIEEAVESLIKQW</sequence>
<feature type="compositionally biased region" description="Basic and acidic residues" evidence="1">
    <location>
        <begin position="1"/>
        <end position="13"/>
    </location>
</feature>
<comment type="caution">
    <text evidence="2">The sequence shown here is derived from an EMBL/GenBank/DDBJ whole genome shotgun (WGS) entry which is preliminary data.</text>
</comment>
<evidence type="ECO:0000313" key="2">
    <source>
        <dbReference type="EMBL" id="KAJ7764537.1"/>
    </source>
</evidence>
<evidence type="ECO:0000313" key="3">
    <source>
        <dbReference type="Proteomes" id="UP001215280"/>
    </source>
</evidence>
<dbReference type="AlphaFoldDB" id="A0AAD7NJI9"/>
<reference evidence="2" key="1">
    <citation type="submission" date="2023-03" db="EMBL/GenBank/DDBJ databases">
        <title>Massive genome expansion in bonnet fungi (Mycena s.s.) driven by repeated elements and novel gene families across ecological guilds.</title>
        <authorList>
            <consortium name="Lawrence Berkeley National Laboratory"/>
            <person name="Harder C.B."/>
            <person name="Miyauchi S."/>
            <person name="Viragh M."/>
            <person name="Kuo A."/>
            <person name="Thoen E."/>
            <person name="Andreopoulos B."/>
            <person name="Lu D."/>
            <person name="Skrede I."/>
            <person name="Drula E."/>
            <person name="Henrissat B."/>
            <person name="Morin E."/>
            <person name="Kohler A."/>
            <person name="Barry K."/>
            <person name="LaButti K."/>
            <person name="Morin E."/>
            <person name="Salamov A."/>
            <person name="Lipzen A."/>
            <person name="Mereny Z."/>
            <person name="Hegedus B."/>
            <person name="Baldrian P."/>
            <person name="Stursova M."/>
            <person name="Weitz H."/>
            <person name="Taylor A."/>
            <person name="Grigoriev I.V."/>
            <person name="Nagy L.G."/>
            <person name="Martin F."/>
            <person name="Kauserud H."/>
        </authorList>
    </citation>
    <scope>NUCLEOTIDE SEQUENCE</scope>
    <source>
        <strain evidence="2">CBHHK188m</strain>
    </source>
</reference>
<evidence type="ECO:0000256" key="1">
    <source>
        <dbReference type="SAM" id="MobiDB-lite"/>
    </source>
</evidence>
<dbReference type="EMBL" id="JARJLG010000037">
    <property type="protein sequence ID" value="KAJ7764537.1"/>
    <property type="molecule type" value="Genomic_DNA"/>
</dbReference>
<name>A0AAD7NJI9_9AGAR</name>
<dbReference type="Proteomes" id="UP001215280">
    <property type="component" value="Unassembled WGS sequence"/>
</dbReference>